<dbReference type="EMBL" id="JAPFRD010000011">
    <property type="protein sequence ID" value="MCW8108911.1"/>
    <property type="molecule type" value="Genomic_DNA"/>
</dbReference>
<dbReference type="SUPFAM" id="SSF54637">
    <property type="entry name" value="Thioesterase/thiol ester dehydrase-isomerase"/>
    <property type="match status" value="1"/>
</dbReference>
<dbReference type="Gene3D" id="3.10.129.10">
    <property type="entry name" value="Hotdog Thioesterase"/>
    <property type="match status" value="1"/>
</dbReference>
<evidence type="ECO:0000313" key="2">
    <source>
        <dbReference type="Proteomes" id="UP001142810"/>
    </source>
</evidence>
<accession>A0ABT3P812</accession>
<dbReference type="Pfam" id="PF22817">
    <property type="entry name" value="ApeP-like"/>
    <property type="match status" value="1"/>
</dbReference>
<reference evidence="1" key="1">
    <citation type="submission" date="2022-11" db="EMBL/GenBank/DDBJ databases">
        <title>Alteromonas sp. nov., isolated from sea water of the Qingdao.</title>
        <authorList>
            <person name="Wang Q."/>
        </authorList>
    </citation>
    <scope>NUCLEOTIDE SEQUENCE</scope>
    <source>
        <strain evidence="1">ASW11-7</strain>
    </source>
</reference>
<name>A0ABT3P812_9ALTE</name>
<evidence type="ECO:0000313" key="1">
    <source>
        <dbReference type="EMBL" id="MCW8108911.1"/>
    </source>
</evidence>
<comment type="caution">
    <text evidence="1">The sequence shown here is derived from an EMBL/GenBank/DDBJ whole genome shotgun (WGS) entry which is preliminary data.</text>
</comment>
<dbReference type="InterPro" id="IPR016776">
    <property type="entry name" value="ApeP-like_dehydratase"/>
</dbReference>
<dbReference type="Proteomes" id="UP001142810">
    <property type="component" value="Unassembled WGS sequence"/>
</dbReference>
<organism evidence="1 2">
    <name type="scientific">Alteromonas aquimaris</name>
    <dbReference type="NCBI Taxonomy" id="2998417"/>
    <lineage>
        <taxon>Bacteria</taxon>
        <taxon>Pseudomonadati</taxon>
        <taxon>Pseudomonadota</taxon>
        <taxon>Gammaproteobacteria</taxon>
        <taxon>Alteromonadales</taxon>
        <taxon>Alteromonadaceae</taxon>
        <taxon>Alteromonas/Salinimonas group</taxon>
        <taxon>Alteromonas</taxon>
    </lineage>
</organism>
<keyword evidence="2" id="KW-1185">Reference proteome</keyword>
<dbReference type="InterPro" id="IPR029069">
    <property type="entry name" value="HotDog_dom_sf"/>
</dbReference>
<evidence type="ECO:0008006" key="3">
    <source>
        <dbReference type="Google" id="ProtNLM"/>
    </source>
</evidence>
<protein>
    <recommendedName>
        <fullName evidence="3">3-hydroxylacyl-ACP dehydratase</fullName>
    </recommendedName>
</protein>
<dbReference type="PIRSF" id="PIRSF020565">
    <property type="entry name" value="3Ho_Ac_ACP_DH_prd"/>
    <property type="match status" value="1"/>
</dbReference>
<dbReference type="RefSeq" id="WP_265617661.1">
    <property type="nucleotide sequence ID" value="NZ_JAPFRD010000011.1"/>
</dbReference>
<gene>
    <name evidence="1" type="ORF">OPS25_10445</name>
</gene>
<sequence length="156" mass="16991">MPPRFDKRLYDLIPHRPPMLLINRVLTVNASSSSALVTIDRETSFYEAEKGVPAWVGLEYMGQTAALIAGHQLQQGLVAPHLGFLLGTRSFNAECDYFEAGTIKVSCNEKAVVGDGLATFECKIEIYTEEAQQAACLATAALSVFRRPLNEGANGE</sequence>
<proteinExistence type="predicted"/>